<evidence type="ECO:0000256" key="2">
    <source>
        <dbReference type="ARBA" id="ARBA00004240"/>
    </source>
</evidence>
<dbReference type="VEuPathDB" id="FungiDB:AeMF1_014358"/>
<comment type="catalytic activity">
    <reaction evidence="1">
        <text>S-ubiquitinyl-[E2 ubiquitin-conjugating enzyme]-L-cysteine + [acceptor protein]-L-lysine = [E2 ubiquitin-conjugating enzyme]-L-cysteine + N(6)-ubiquitinyl-[acceptor protein]-L-lysine.</text>
        <dbReference type="EC" id="2.3.2.26"/>
    </reaction>
</comment>
<accession>A0A6G0XGS7</accession>
<evidence type="ECO:0000256" key="14">
    <source>
        <dbReference type="PROSITE-ProRule" id="PRU00023"/>
    </source>
</evidence>
<dbReference type="GO" id="GO:0061630">
    <property type="term" value="F:ubiquitin protein ligase activity"/>
    <property type="evidence" value="ECO:0007669"/>
    <property type="project" value="UniProtKB-EC"/>
</dbReference>
<feature type="compositionally biased region" description="Basic and acidic residues" evidence="16">
    <location>
        <begin position="285"/>
        <end position="294"/>
    </location>
</feature>
<evidence type="ECO:0000256" key="1">
    <source>
        <dbReference type="ARBA" id="ARBA00000885"/>
    </source>
</evidence>
<dbReference type="GO" id="GO:0016567">
    <property type="term" value="P:protein ubiquitination"/>
    <property type="evidence" value="ECO:0007669"/>
    <property type="project" value="TreeGrafter"/>
</dbReference>
<dbReference type="SUPFAM" id="SSF56204">
    <property type="entry name" value="Hect, E3 ligase catalytic domain"/>
    <property type="match status" value="1"/>
</dbReference>
<proteinExistence type="predicted"/>
<name>A0A6G0XGS7_9STRA</name>
<keyword evidence="9" id="KW-0131">Cell cycle</keyword>
<evidence type="ECO:0000256" key="16">
    <source>
        <dbReference type="SAM" id="MobiDB-lite"/>
    </source>
</evidence>
<evidence type="ECO:0000256" key="13">
    <source>
        <dbReference type="ARBA" id="ARBA00042378"/>
    </source>
</evidence>
<evidence type="ECO:0000256" key="12">
    <source>
        <dbReference type="ARBA" id="ARBA00041409"/>
    </source>
</evidence>
<feature type="active site" description="Glycyl thioester intermediate" evidence="15">
    <location>
        <position position="1098"/>
    </location>
</feature>
<comment type="pathway">
    <text evidence="3">Protein modification; protein ubiquitination.</text>
</comment>
<dbReference type="InterPro" id="IPR050409">
    <property type="entry name" value="E3_ubiq-protein_ligase"/>
</dbReference>
<dbReference type="SMART" id="SM00248">
    <property type="entry name" value="ANK"/>
    <property type="match status" value="4"/>
</dbReference>
<feature type="repeat" description="ANK" evidence="14">
    <location>
        <begin position="224"/>
        <end position="256"/>
    </location>
</feature>
<evidence type="ECO:0000256" key="15">
    <source>
        <dbReference type="PROSITE-ProRule" id="PRU00104"/>
    </source>
</evidence>
<dbReference type="PANTHER" id="PTHR11254">
    <property type="entry name" value="HECT DOMAIN UBIQUITIN-PROTEIN LIGASE"/>
    <property type="match status" value="1"/>
</dbReference>
<feature type="domain" description="HECT" evidence="17">
    <location>
        <begin position="713"/>
        <end position="1131"/>
    </location>
</feature>
<feature type="compositionally biased region" description="Basic and acidic residues" evidence="16">
    <location>
        <begin position="23"/>
        <end position="33"/>
    </location>
</feature>
<keyword evidence="14" id="KW-0040">ANK repeat</keyword>
<dbReference type="GO" id="GO:0032580">
    <property type="term" value="C:Golgi cisterna membrane"/>
    <property type="evidence" value="ECO:0007669"/>
    <property type="project" value="UniProtKB-SubCell"/>
</dbReference>
<dbReference type="PROSITE" id="PS50237">
    <property type="entry name" value="HECT"/>
    <property type="match status" value="1"/>
</dbReference>
<dbReference type="SUPFAM" id="SSF48403">
    <property type="entry name" value="Ankyrin repeat"/>
    <property type="match status" value="1"/>
</dbReference>
<evidence type="ECO:0000256" key="8">
    <source>
        <dbReference type="ARBA" id="ARBA00023034"/>
    </source>
</evidence>
<evidence type="ECO:0000259" key="17">
    <source>
        <dbReference type="PROSITE" id="PS50237"/>
    </source>
</evidence>
<dbReference type="GO" id="GO:0005783">
    <property type="term" value="C:endoplasmic reticulum"/>
    <property type="evidence" value="ECO:0007669"/>
    <property type="project" value="UniProtKB-SubCell"/>
</dbReference>
<evidence type="ECO:0000256" key="6">
    <source>
        <dbReference type="ARBA" id="ARBA00022786"/>
    </source>
</evidence>
<dbReference type="GO" id="GO:0006511">
    <property type="term" value="P:ubiquitin-dependent protein catabolic process"/>
    <property type="evidence" value="ECO:0007669"/>
    <property type="project" value="TreeGrafter"/>
</dbReference>
<evidence type="ECO:0000256" key="5">
    <source>
        <dbReference type="ARBA" id="ARBA00022679"/>
    </source>
</evidence>
<sequence>METTNEGSRGGRAKSNRGRRRGGRGDRQGKGGDESNNDAPDVEAAKRNKNVVAPLTAAVASLSLDAVNAFLSENASLIDRLDHKGETALTTVCGLRKVHSTKIHTDIVEALFAHGAQLSVKNQQGRAAFTLACYRRHVHLLPLLLREAVAQEQINPYETLPQLLFATLGGLDNRNNPSDHATWDAAQQDPEKYLQTVQFLIEQTKALANGNVFIRHACQSVNSRGLTPLHLAAGLFQPKTVQFLLENYVEAHEHEDNTLSMTPIRYLDLCFSQVEGFITEAAEHSDARSGDVRRGRGKKQGGRNQVMSKIGIETQQRAVDTLLVLGQHCGMEPLFMSHGCFAIRSRRLKNALVAHLGLASILEKTCDSRENMGDSKLVILDYVGGLYRALHKNSDLLPFWNEAINPQDSNLGDLRPFTASSMDWMVSGLISQNQNPRFVSTWVYIISDVLKLYAPDAPTNTCSTPTWPKFLSTDFYLSITTSIARTAKRLLFNLCESDTTDDEFETKVLFAKFEMFLLWFVPHAFMISEDASGVFQTVIAPLQDLWSLTNMALQVLSEEVYSPDRFAVILHLLQLLSQLQTCFETGQTQQLYKLLKAQANKPHVQTWKKSDQVMVPIALKLIASKFDLPSTFVEWMKPLRTQVNVLIRSEVRLLQEHFHEWISHPSFITTENKMEYLEAVADDRQGNFHLTINRQISSVFFLDFIIQQVLCTPGRNLTGEMEITFLNEPGLGVGPLREFFELVSRHFFNPNFRVPSEETDETLPSSDATKSIGSQWLKLARKNSSIQETNTSSDAPSATKNLSASLWLPLFSFTDASQSMLGMQNPPLSVSTAPEDHDGVLHVRFDQLVENVELGKVYRCLGRLMGLALRHQAPLGVLFPLAFWKVVFGERVTWEDYTAHNPDYQKSLRMILDHDFDADPTLEMYFETCGSITVSESNSKIYTAEIELELNGKTKRVTNANKKRFVDLSAARYFCNSMPLLNAFQKGVLDVIYKKDLKWFSPEELQSVVQGPVTIDLKALQKHVHYTRPAHSQHPTIAHFWAVVEEIDESTLRRLLLFWSGSSLPPLFGFDSLGSNWSIKLMSRDDSTQWPCPQAVTCEFQLLLPQYPSREILKEKLLVALTYGSFGFDRV</sequence>
<dbReference type="Pfam" id="PF00632">
    <property type="entry name" value="HECT"/>
    <property type="match status" value="1"/>
</dbReference>
<keyword evidence="7" id="KW-0256">Endoplasmic reticulum</keyword>
<dbReference type="InterPro" id="IPR000569">
    <property type="entry name" value="HECT_dom"/>
</dbReference>
<evidence type="ECO:0000256" key="3">
    <source>
        <dbReference type="ARBA" id="ARBA00004906"/>
    </source>
</evidence>
<gene>
    <name evidence="18" type="ORF">Ae201684_005013</name>
</gene>
<dbReference type="PANTHER" id="PTHR11254:SF440">
    <property type="entry name" value="E3 UBIQUITIN-PROTEIN LIGASE NEDD-4"/>
    <property type="match status" value="1"/>
</dbReference>
<dbReference type="Gene3D" id="3.90.1750.10">
    <property type="entry name" value="Hect, E3 ligase catalytic domains"/>
    <property type="match status" value="1"/>
</dbReference>
<comment type="caution">
    <text evidence="18">The sequence shown here is derived from an EMBL/GenBank/DDBJ whole genome shotgun (WGS) entry which is preliminary data.</text>
</comment>
<evidence type="ECO:0000256" key="7">
    <source>
        <dbReference type="ARBA" id="ARBA00022824"/>
    </source>
</evidence>
<dbReference type="Gene3D" id="1.25.40.20">
    <property type="entry name" value="Ankyrin repeat-containing domain"/>
    <property type="match status" value="2"/>
</dbReference>
<keyword evidence="6 15" id="KW-0833">Ubl conjugation pathway</keyword>
<dbReference type="PROSITE" id="PS50088">
    <property type="entry name" value="ANK_REPEAT"/>
    <property type="match status" value="1"/>
</dbReference>
<dbReference type="InterPro" id="IPR036770">
    <property type="entry name" value="Ankyrin_rpt-contain_sf"/>
</dbReference>
<dbReference type="EMBL" id="VJMJ01000064">
    <property type="protein sequence ID" value="KAF0739447.1"/>
    <property type="molecule type" value="Genomic_DNA"/>
</dbReference>
<dbReference type="Proteomes" id="UP000481153">
    <property type="component" value="Unassembled WGS sequence"/>
</dbReference>
<dbReference type="Gene3D" id="3.30.2410.10">
    <property type="entry name" value="Hect, E3 ligase catalytic domain"/>
    <property type="match status" value="1"/>
</dbReference>
<keyword evidence="5" id="KW-0808">Transferase</keyword>
<keyword evidence="19" id="KW-1185">Reference proteome</keyword>
<evidence type="ECO:0000256" key="9">
    <source>
        <dbReference type="ARBA" id="ARBA00023306"/>
    </source>
</evidence>
<dbReference type="EC" id="2.3.2.26" evidence="4"/>
<dbReference type="InterPro" id="IPR002110">
    <property type="entry name" value="Ankyrin_rpt"/>
</dbReference>
<feature type="region of interest" description="Disordered" evidence="16">
    <location>
        <begin position="1"/>
        <end position="43"/>
    </location>
</feature>
<organism evidence="18 19">
    <name type="scientific">Aphanomyces euteiches</name>
    <dbReference type="NCBI Taxonomy" id="100861"/>
    <lineage>
        <taxon>Eukaryota</taxon>
        <taxon>Sar</taxon>
        <taxon>Stramenopiles</taxon>
        <taxon>Oomycota</taxon>
        <taxon>Saprolegniomycetes</taxon>
        <taxon>Saprolegniales</taxon>
        <taxon>Verrucalvaceae</taxon>
        <taxon>Aphanomyces</taxon>
    </lineage>
</organism>
<comment type="subcellular location">
    <subcellularLocation>
        <location evidence="2">Endoplasmic reticulum</location>
    </subcellularLocation>
    <subcellularLocation>
        <location evidence="10">Golgi apparatus</location>
        <location evidence="10">Golgi stack membrane</location>
    </subcellularLocation>
</comment>
<protein>
    <recommendedName>
        <fullName evidence="11">E3 ubiquitin-protein ligase HACE1</fullName>
        <ecNumber evidence="4">2.3.2.26</ecNumber>
    </recommendedName>
    <alternativeName>
        <fullName evidence="13">HECT domain and ankyrin repeat-containing E3 ubiquitin-protein ligase 1</fullName>
    </alternativeName>
    <alternativeName>
        <fullName evidence="12">HECT-type E3 ubiquitin transferase HACE1</fullName>
    </alternativeName>
</protein>
<evidence type="ECO:0000256" key="10">
    <source>
        <dbReference type="ARBA" id="ARBA00037859"/>
    </source>
</evidence>
<keyword evidence="8" id="KW-0333">Golgi apparatus</keyword>
<feature type="compositionally biased region" description="Basic residues" evidence="16">
    <location>
        <begin position="11"/>
        <end position="22"/>
    </location>
</feature>
<evidence type="ECO:0000256" key="11">
    <source>
        <dbReference type="ARBA" id="ARBA00040370"/>
    </source>
</evidence>
<dbReference type="InterPro" id="IPR035983">
    <property type="entry name" value="Hect_E3_ubiquitin_ligase"/>
</dbReference>
<reference evidence="18 19" key="1">
    <citation type="submission" date="2019-07" db="EMBL/GenBank/DDBJ databases">
        <title>Genomics analysis of Aphanomyces spp. identifies a new class of oomycete effector associated with host adaptation.</title>
        <authorList>
            <person name="Gaulin E."/>
        </authorList>
    </citation>
    <scope>NUCLEOTIDE SEQUENCE [LARGE SCALE GENOMIC DNA]</scope>
    <source>
        <strain evidence="18 19">ATCC 201684</strain>
    </source>
</reference>
<dbReference type="SMART" id="SM00119">
    <property type="entry name" value="HECTc"/>
    <property type="match status" value="1"/>
</dbReference>
<dbReference type="AlphaFoldDB" id="A0A6G0XGS7"/>
<evidence type="ECO:0000313" key="19">
    <source>
        <dbReference type="Proteomes" id="UP000481153"/>
    </source>
</evidence>
<feature type="region of interest" description="Disordered" evidence="16">
    <location>
        <begin position="285"/>
        <end position="305"/>
    </location>
</feature>
<evidence type="ECO:0000256" key="4">
    <source>
        <dbReference type="ARBA" id="ARBA00012485"/>
    </source>
</evidence>
<evidence type="ECO:0000313" key="18">
    <source>
        <dbReference type="EMBL" id="KAF0739447.1"/>
    </source>
</evidence>